<evidence type="ECO:0000256" key="5">
    <source>
        <dbReference type="ARBA" id="ARBA00022840"/>
    </source>
</evidence>
<evidence type="ECO:0000313" key="16">
    <source>
        <dbReference type="Proteomes" id="UP001321748"/>
    </source>
</evidence>
<keyword evidence="4 10" id="KW-0547">Nucleotide-binding</keyword>
<dbReference type="InterPro" id="IPR051046">
    <property type="entry name" value="MurCDEF_CellWall_CoF430Synth"/>
</dbReference>
<feature type="binding site" evidence="10">
    <location>
        <begin position="131"/>
        <end position="137"/>
    </location>
    <ligand>
        <name>ATP</name>
        <dbReference type="ChEBI" id="CHEBI:30616"/>
    </ligand>
</feature>
<reference evidence="15 16" key="1">
    <citation type="journal article" date="2023" name="Microbiol. Spectr.">
        <title>Symbiosis of Carpenter Bees with Uncharacterized Lactic Acid Bacteria Showing NAD Auxotrophy.</title>
        <authorList>
            <person name="Kawasaki S."/>
            <person name="Ozawa K."/>
            <person name="Mori T."/>
            <person name="Yamamoto A."/>
            <person name="Ito M."/>
            <person name="Ohkuma M."/>
            <person name="Sakamoto M."/>
            <person name="Matsutani M."/>
        </authorList>
    </citation>
    <scope>NUCLEOTIDE SEQUENCE [LARGE SCALE GENOMIC DNA]</scope>
    <source>
        <strain evidence="15 16">KimH</strain>
    </source>
</reference>
<dbReference type="PANTHER" id="PTHR43024">
    <property type="entry name" value="UDP-N-ACETYLMURAMOYL-TRIPEPTIDE--D-ALANYL-D-ALANINE LIGASE"/>
    <property type="match status" value="1"/>
</dbReference>
<dbReference type="InterPro" id="IPR035911">
    <property type="entry name" value="MurE/MurF_N"/>
</dbReference>
<evidence type="ECO:0000256" key="10">
    <source>
        <dbReference type="HAMAP-Rule" id="MF_02019"/>
    </source>
</evidence>
<dbReference type="NCBIfam" id="TIGR01143">
    <property type="entry name" value="murF"/>
    <property type="match status" value="1"/>
</dbReference>
<feature type="domain" description="Mur ligase N-terminal catalytic" evidence="12">
    <location>
        <begin position="42"/>
        <end position="112"/>
    </location>
</feature>
<comment type="catalytic activity">
    <reaction evidence="10 11">
        <text>D-alanyl-D-alanine + UDP-N-acetyl-alpha-D-muramoyl-L-alanyl-gamma-D-glutamyl-meso-2,6-diaminopimelate + ATP = UDP-N-acetyl-alpha-D-muramoyl-L-alanyl-gamma-D-glutamyl-meso-2,6-diaminopimeloyl-D-alanyl-D-alanine + ADP + phosphate + H(+)</text>
        <dbReference type="Rhea" id="RHEA:28374"/>
        <dbReference type="ChEBI" id="CHEBI:15378"/>
        <dbReference type="ChEBI" id="CHEBI:30616"/>
        <dbReference type="ChEBI" id="CHEBI:43474"/>
        <dbReference type="ChEBI" id="CHEBI:57822"/>
        <dbReference type="ChEBI" id="CHEBI:61386"/>
        <dbReference type="ChEBI" id="CHEBI:83905"/>
        <dbReference type="ChEBI" id="CHEBI:456216"/>
        <dbReference type="EC" id="6.3.2.10"/>
    </reaction>
</comment>
<keyword evidence="5 10" id="KW-0067">ATP-binding</keyword>
<dbReference type="InterPro" id="IPR013221">
    <property type="entry name" value="Mur_ligase_cen"/>
</dbReference>
<proteinExistence type="inferred from homology"/>
<evidence type="ECO:0000313" key="15">
    <source>
        <dbReference type="EMBL" id="BDR54392.1"/>
    </source>
</evidence>
<protein>
    <recommendedName>
        <fullName evidence="10 11">UDP-N-acetylmuramoyl-tripeptide--D-alanyl-D-alanine ligase</fullName>
        <ecNumber evidence="10 11">6.3.2.10</ecNumber>
    </recommendedName>
    <alternativeName>
        <fullName evidence="10">D-alanyl-D-alanine-adding enzyme</fullName>
    </alternativeName>
</protein>
<gene>
    <name evidence="10 15" type="primary">murF</name>
    <name evidence="15" type="ORF">KIMH_05030</name>
</gene>
<comment type="pathway">
    <text evidence="10 11">Cell wall biogenesis; peptidoglycan biosynthesis.</text>
</comment>
<dbReference type="InterPro" id="IPR036565">
    <property type="entry name" value="Mur-like_cat_sf"/>
</dbReference>
<keyword evidence="9 10" id="KW-0961">Cell wall biogenesis/degradation</keyword>
<keyword evidence="16" id="KW-1185">Reference proteome</keyword>
<dbReference type="SUPFAM" id="SSF63418">
    <property type="entry name" value="MurE/MurF N-terminal domain"/>
    <property type="match status" value="1"/>
</dbReference>
<accession>A0ABM8BBX6</accession>
<comment type="similarity">
    <text evidence="10">Belongs to the MurCDEF family. MurF subfamily.</text>
</comment>
<evidence type="ECO:0000256" key="3">
    <source>
        <dbReference type="ARBA" id="ARBA00022618"/>
    </source>
</evidence>
<evidence type="ECO:0000256" key="11">
    <source>
        <dbReference type="RuleBase" id="RU004136"/>
    </source>
</evidence>
<dbReference type="Gene3D" id="3.40.1390.10">
    <property type="entry name" value="MurE/MurF, N-terminal domain"/>
    <property type="match status" value="1"/>
</dbReference>
<dbReference type="GO" id="GO:0016874">
    <property type="term" value="F:ligase activity"/>
    <property type="evidence" value="ECO:0007669"/>
    <property type="project" value="UniProtKB-KW"/>
</dbReference>
<comment type="function">
    <text evidence="10 11">Involved in cell wall formation. Catalyzes the final step in the synthesis of UDP-N-acetylmuramoyl-pentapeptide, the precursor of murein.</text>
</comment>
<dbReference type="PANTHER" id="PTHR43024:SF1">
    <property type="entry name" value="UDP-N-ACETYLMURAMOYL-TRIPEPTIDE--D-ALANYL-D-ALANINE LIGASE"/>
    <property type="match status" value="1"/>
</dbReference>
<evidence type="ECO:0000256" key="1">
    <source>
        <dbReference type="ARBA" id="ARBA00022490"/>
    </source>
</evidence>
<evidence type="ECO:0000256" key="7">
    <source>
        <dbReference type="ARBA" id="ARBA00022984"/>
    </source>
</evidence>
<evidence type="ECO:0000259" key="14">
    <source>
        <dbReference type="Pfam" id="PF08245"/>
    </source>
</evidence>
<keyword evidence="7 10" id="KW-0573">Peptidoglycan synthesis</keyword>
<feature type="domain" description="Mur ligase C-terminal" evidence="13">
    <location>
        <begin position="356"/>
        <end position="500"/>
    </location>
</feature>
<organism evidence="15 16">
    <name type="scientific">Bombiscardovia apis</name>
    <dbReference type="NCBI Taxonomy" id="2932182"/>
    <lineage>
        <taxon>Bacteria</taxon>
        <taxon>Bacillati</taxon>
        <taxon>Actinomycetota</taxon>
        <taxon>Actinomycetes</taxon>
        <taxon>Bifidobacteriales</taxon>
        <taxon>Bifidobacteriaceae</taxon>
        <taxon>Bombiscardovia</taxon>
    </lineage>
</organism>
<keyword evidence="1 10" id="KW-0963">Cytoplasm</keyword>
<evidence type="ECO:0000256" key="9">
    <source>
        <dbReference type="ARBA" id="ARBA00023316"/>
    </source>
</evidence>
<dbReference type="InterPro" id="IPR004101">
    <property type="entry name" value="Mur_ligase_C"/>
</dbReference>
<dbReference type="Pfam" id="PF08245">
    <property type="entry name" value="Mur_ligase_M"/>
    <property type="match status" value="1"/>
</dbReference>
<name>A0ABM8BBX6_9BIFI</name>
<evidence type="ECO:0000259" key="13">
    <source>
        <dbReference type="Pfam" id="PF02875"/>
    </source>
</evidence>
<dbReference type="HAMAP" id="MF_02019">
    <property type="entry name" value="MurF"/>
    <property type="match status" value="1"/>
</dbReference>
<dbReference type="EMBL" id="AP026800">
    <property type="protein sequence ID" value="BDR54392.1"/>
    <property type="molecule type" value="Genomic_DNA"/>
</dbReference>
<keyword evidence="3 10" id="KW-0132">Cell division</keyword>
<evidence type="ECO:0000256" key="6">
    <source>
        <dbReference type="ARBA" id="ARBA00022960"/>
    </source>
</evidence>
<evidence type="ECO:0000256" key="4">
    <source>
        <dbReference type="ARBA" id="ARBA00022741"/>
    </source>
</evidence>
<sequence length="521" mass="54188">MVEAKRPGMMPMSLGEVAQATGGHLLAEPEASGSASGSSLQVTSVATDTGQVQAGTLFVAIAGERVDGHDFLTVAAEAGACAALVAHPVEGVSLPQIVVDDTVAALGRLAAHNLERRRELSTPFTVIGITGSVGKTTTKDLLAALLRELGPTVAPVGSFNNEIGLPLTALGVGESTRYLIAEMGASRVGDIAYLTSIVPLDIAIELKVGVAHLGVFGSVERIAQAKSELVQGLRPQGVSVLNADDERVAAMAKLAPGRVLWFGLGQVQGAVKQDELDMGAANICTDSLDHPHFTLQARGEQPLEMELGLSGIHNVINALAAASVAHELGLPTERIGQVLAQQGHISPHRMALSQVEREGSSFTLIDDSFNANPDSMRAGLHALSTWGADEQTQPASKPYRIAVLGGMLELGEQTLDMHRTIGEYCARLGLDALIAVGGSGNDLSAMAGAMVEGASAYSAEQEQAQSTLVVYKAVDTQEADQIVIELTGQHPGSVVLLKGSHSSGLSDLAERWQGERLGVAR</sequence>
<evidence type="ECO:0000259" key="12">
    <source>
        <dbReference type="Pfam" id="PF01225"/>
    </source>
</evidence>
<comment type="subcellular location">
    <subcellularLocation>
        <location evidence="10 11">Cytoplasm</location>
    </subcellularLocation>
</comment>
<dbReference type="InterPro" id="IPR000713">
    <property type="entry name" value="Mur_ligase_N"/>
</dbReference>
<keyword evidence="2 10" id="KW-0436">Ligase</keyword>
<dbReference type="Pfam" id="PF02875">
    <property type="entry name" value="Mur_ligase_C"/>
    <property type="match status" value="1"/>
</dbReference>
<dbReference type="InterPro" id="IPR036615">
    <property type="entry name" value="Mur_ligase_C_dom_sf"/>
</dbReference>
<dbReference type="InterPro" id="IPR005863">
    <property type="entry name" value="UDP-N-AcMur_synth"/>
</dbReference>
<dbReference type="Gene3D" id="3.90.190.20">
    <property type="entry name" value="Mur ligase, C-terminal domain"/>
    <property type="match status" value="1"/>
</dbReference>
<dbReference type="Proteomes" id="UP001321748">
    <property type="component" value="Chromosome"/>
</dbReference>
<dbReference type="Pfam" id="PF01225">
    <property type="entry name" value="Mur_ligase"/>
    <property type="match status" value="1"/>
</dbReference>
<feature type="domain" description="Mur ligase central" evidence="14">
    <location>
        <begin position="129"/>
        <end position="325"/>
    </location>
</feature>
<evidence type="ECO:0000256" key="2">
    <source>
        <dbReference type="ARBA" id="ARBA00022598"/>
    </source>
</evidence>
<keyword evidence="6 10" id="KW-0133">Cell shape</keyword>
<dbReference type="Gene3D" id="3.40.1190.10">
    <property type="entry name" value="Mur-like, catalytic domain"/>
    <property type="match status" value="1"/>
</dbReference>
<evidence type="ECO:0000256" key="8">
    <source>
        <dbReference type="ARBA" id="ARBA00023306"/>
    </source>
</evidence>
<keyword evidence="8 10" id="KW-0131">Cell cycle</keyword>
<dbReference type="SUPFAM" id="SSF53623">
    <property type="entry name" value="MurD-like peptide ligases, catalytic domain"/>
    <property type="match status" value="1"/>
</dbReference>
<dbReference type="EC" id="6.3.2.10" evidence="10 11"/>
<dbReference type="SUPFAM" id="SSF53244">
    <property type="entry name" value="MurD-like peptide ligases, peptide-binding domain"/>
    <property type="match status" value="1"/>
</dbReference>